<sequence length="313" mass="35274">MMRHWQGSGYGAWPKVFVSFHSENRDRARQTLALLRKLTRLFDLNELRDADIPYVRGQEPAHMLFLYVIQLPALFLSSCADERILATIMSVASALFLEANFCDPLCAATLLKPMFLPWYEEHGADETNQDVDPETKLQYYRLFTGYEIENDGISASGDSRNDLAPAKGAHDTESGLRRMAAAAGEHAALIRFYLMCDTMLAYLQCALFGTIRCMLPCHAKSEFSESVMELLGRSMSVDLAEQSEGKSLYFGKIFMGPEDKKPPPKYKTTFGDFAMVTMGDELHRHARCCTSKSFLFLNLVTVAMVTRRVQSVP</sequence>
<dbReference type="Proteomes" id="UP001187415">
    <property type="component" value="Unassembled WGS sequence"/>
</dbReference>
<accession>A0AA88MZZ4</accession>
<proteinExistence type="predicted"/>
<evidence type="ECO:0000313" key="2">
    <source>
        <dbReference type="Proteomes" id="UP001187415"/>
    </source>
</evidence>
<dbReference type="EMBL" id="JAUPFM010000007">
    <property type="protein sequence ID" value="KAK2847537.1"/>
    <property type="molecule type" value="Genomic_DNA"/>
</dbReference>
<organism evidence="1 2">
    <name type="scientific">Channa striata</name>
    <name type="common">Snakehead murrel</name>
    <name type="synonym">Ophicephalus striatus</name>
    <dbReference type="NCBI Taxonomy" id="64152"/>
    <lineage>
        <taxon>Eukaryota</taxon>
        <taxon>Metazoa</taxon>
        <taxon>Chordata</taxon>
        <taxon>Craniata</taxon>
        <taxon>Vertebrata</taxon>
        <taxon>Euteleostomi</taxon>
        <taxon>Actinopterygii</taxon>
        <taxon>Neopterygii</taxon>
        <taxon>Teleostei</taxon>
        <taxon>Neoteleostei</taxon>
        <taxon>Acanthomorphata</taxon>
        <taxon>Anabantaria</taxon>
        <taxon>Anabantiformes</taxon>
        <taxon>Channoidei</taxon>
        <taxon>Channidae</taxon>
        <taxon>Channa</taxon>
    </lineage>
</organism>
<protein>
    <submittedName>
        <fullName evidence="1">Uncharacterized protein</fullName>
    </submittedName>
</protein>
<comment type="caution">
    <text evidence="1">The sequence shown here is derived from an EMBL/GenBank/DDBJ whole genome shotgun (WGS) entry which is preliminary data.</text>
</comment>
<evidence type="ECO:0000313" key="1">
    <source>
        <dbReference type="EMBL" id="KAK2847537.1"/>
    </source>
</evidence>
<gene>
    <name evidence="1" type="ORF">Q5P01_010536</name>
</gene>
<reference evidence="1" key="1">
    <citation type="submission" date="2023-07" db="EMBL/GenBank/DDBJ databases">
        <title>Chromosome-level Genome Assembly of Striped Snakehead (Channa striata).</title>
        <authorList>
            <person name="Liu H."/>
        </authorList>
    </citation>
    <scope>NUCLEOTIDE SEQUENCE</scope>
    <source>
        <strain evidence="1">Gz</strain>
        <tissue evidence="1">Muscle</tissue>
    </source>
</reference>
<dbReference type="AlphaFoldDB" id="A0AA88MZZ4"/>
<keyword evidence="2" id="KW-1185">Reference proteome</keyword>
<name>A0AA88MZZ4_CHASR</name>